<proteinExistence type="predicted"/>
<dbReference type="InterPro" id="IPR024962">
    <property type="entry name" value="YukD-like"/>
</dbReference>
<gene>
    <name evidence="1" type="ORF">KHY36_11245</name>
</gene>
<evidence type="ECO:0008006" key="3">
    <source>
        <dbReference type="Google" id="ProtNLM"/>
    </source>
</evidence>
<evidence type="ECO:0000313" key="1">
    <source>
        <dbReference type="EMBL" id="MBS5333087.1"/>
    </source>
</evidence>
<comment type="caution">
    <text evidence="1">The sequence shown here is derived from an EMBL/GenBank/DDBJ whole genome shotgun (WGS) entry which is preliminary data.</text>
</comment>
<accession>A0A943DEJ1</accession>
<protein>
    <recommendedName>
        <fullName evidence="3">Ubiquitin-like domain-containing protein</fullName>
    </recommendedName>
</protein>
<dbReference type="Gene3D" id="3.10.20.90">
    <property type="entry name" value="Phosphatidylinositol 3-kinase Catalytic Subunit, Chain A, domain 1"/>
    <property type="match status" value="1"/>
</dbReference>
<organism evidence="1 2">
    <name type="scientific">Subdoligranulum variabile</name>
    <dbReference type="NCBI Taxonomy" id="214851"/>
    <lineage>
        <taxon>Bacteria</taxon>
        <taxon>Bacillati</taxon>
        <taxon>Bacillota</taxon>
        <taxon>Clostridia</taxon>
        <taxon>Eubacteriales</taxon>
        <taxon>Oscillospiraceae</taxon>
        <taxon>Subdoligranulum</taxon>
    </lineage>
</organism>
<reference evidence="1" key="1">
    <citation type="submission" date="2021-02" db="EMBL/GenBank/DDBJ databases">
        <title>Infant gut strain persistence is associated with maternal origin, phylogeny, and functional potential including surface adhesion and iron acquisition.</title>
        <authorList>
            <person name="Lou Y.C."/>
        </authorList>
    </citation>
    <scope>NUCLEOTIDE SEQUENCE</scope>
    <source>
        <strain evidence="1">L3_101_000M1_dasL3_101_000M1_concoct_87</strain>
    </source>
</reference>
<sequence length="81" mass="8396">MLNVEIRLPGTGQHYDFALDETAPVAAVTRAVAEAICAETHAPTPGDTPLSLYDPARAARLDPCGTLPENGVGEGAVLILL</sequence>
<name>A0A943DEJ1_9FIRM</name>
<dbReference type="AlphaFoldDB" id="A0A943DEJ1"/>
<dbReference type="Pfam" id="PF08817">
    <property type="entry name" value="YukD"/>
    <property type="match status" value="1"/>
</dbReference>
<evidence type="ECO:0000313" key="2">
    <source>
        <dbReference type="Proteomes" id="UP000759273"/>
    </source>
</evidence>
<dbReference type="EMBL" id="JAGZGG010000029">
    <property type="protein sequence ID" value="MBS5333087.1"/>
    <property type="molecule type" value="Genomic_DNA"/>
</dbReference>
<dbReference type="Proteomes" id="UP000759273">
    <property type="component" value="Unassembled WGS sequence"/>
</dbReference>